<evidence type="ECO:0000256" key="3">
    <source>
        <dbReference type="PROSITE-ProRule" id="PRU00023"/>
    </source>
</evidence>
<reference evidence="6" key="1">
    <citation type="submission" date="2017-05" db="UniProtKB">
        <authorList>
            <consortium name="EnsemblMetazoa"/>
        </authorList>
    </citation>
    <scope>IDENTIFICATION</scope>
</reference>
<accession>A0A1X7TCQ6</accession>
<dbReference type="InParanoid" id="A0A1X7TCQ6"/>
<evidence type="ECO:0000256" key="2">
    <source>
        <dbReference type="ARBA" id="ARBA00023043"/>
    </source>
</evidence>
<organism evidence="6">
    <name type="scientific">Amphimedon queenslandica</name>
    <name type="common">Sponge</name>
    <dbReference type="NCBI Taxonomy" id="400682"/>
    <lineage>
        <taxon>Eukaryota</taxon>
        <taxon>Metazoa</taxon>
        <taxon>Porifera</taxon>
        <taxon>Demospongiae</taxon>
        <taxon>Heteroscleromorpha</taxon>
        <taxon>Haplosclerida</taxon>
        <taxon>Niphatidae</taxon>
        <taxon>Amphimedon</taxon>
    </lineage>
</organism>
<feature type="region of interest" description="Disordered" evidence="4">
    <location>
        <begin position="1676"/>
        <end position="1710"/>
    </location>
</feature>
<dbReference type="InterPro" id="IPR011029">
    <property type="entry name" value="DEATH-like_dom_sf"/>
</dbReference>
<name>A0A1X7TCQ6_AMPQE</name>
<dbReference type="CDD" id="cd00882">
    <property type="entry name" value="Ras_like_GTPase"/>
    <property type="match status" value="1"/>
</dbReference>
<dbReference type="Pfam" id="PF16095">
    <property type="entry name" value="COR-A"/>
    <property type="match status" value="1"/>
</dbReference>
<sequence>MAGQQCRDAFLRRDHEEAVRLLRLQDPEVLHRDELGLLYYSISNGWLDVIRDLITNYRFDPHKYYSGESCLYTAAKGNHVDIVEYLIKECGCDPMMPGITGYGYGSSVPVLHYVASEGLLDVLKCMVMNINGHVMDKHGWTVLHLAVKHIDVVKYLINECNWDIMTPDDYGNTILHDAANVVKYLINEYYCALMATNKYGQTPLHDAARLGTPEVVEYLLSTGNCDPLAKDNMGRTPLQLAKRRVRYDRNTVIDIFKKFGDIKISHPIDSYVNVLVVGNPGAGKSTLSHVINDTATGSIALGSFRNVGGVVPCTAGIIPYKLQHRTLGNIILHDFAGHLEYYSSHSAVIENLLQGSGGVFLIVVNILEKEAVKQLHQWLTVVRNEEQKALNQCHVIVIVSHVDEISNPVERRRKEEMQEIIVREKCNRVFLDCRKLGGKVDSFFNKLSSACEPIRSTKRNKSSLYDHEMYRLLEERKENVLTLSDVMSAGKDNNDYVIPDKREDILDALHSLHSIGLISVLKSEDKVWVVVNKGILLTEVNGILFAPETFTEHVDIASNTGIVSVSGLTRLFPKYDPDMLICFLKNMELCQEMNPSFIKMTNLRRRERTGERLLFFPCLLSTDRPDEMTRQMYQFGWCLQCTKQHDFFPPRYFHVLTLHLAFKFSLSKGSKELAEGFKRKCTFWRNGLHWFNSHGVGSLVEIVDESQCVLLMMSCEKGYSDNMVSLKRDVIGEVMSVYKECCPSLEVKELVIDPKELAYPMNTPRERTAYSIKAVMSAIVKREEFLVNATGTRRTGLKEIVADESLSDISNLSLLGGRDIQEVIEITEEFKTPLTPIKLGTDTEADEIDTERIEYWLVEGEVELKVTRINMHGAPGAGKTCSQHLLLNEPPPEKLTDSTPIACPAIQATRISIDDKNKKWERVEIEDLLNQLASHLEETQNEKMKHEQTSTKMDDAPLLKNDFPNRSDKNQLKKLEQPTKKKSTENEAPENKPTENEQPTEDEQLENNLTEKEVIKNEPTRNELIKKKLAKVILKIGNAHANGNLNEFRTNWVYFIDSGGQPAYRELLPLFTRAAALNIITIDLTKGLDEKCEFQYRISQHTSLIHTDLKFSNHDIIQSTISSEAMLNSVKFPYVSDMPKHSHYLILGTRKELVTEAKLNEMNDSLINSSNLDLKNVIWNTKGSIIFPVNTLLPTGSKEREDASIKVCTAILNCRVEMKIKLPIRLFTFEIALQMEAKEKERSFLTTEEVIEIGKSCRLYDKSDIDKALRYLHNVTIILYYHDVLPNIIVVDPKPILDVLSCLIAITYVDHTDLHLVADPPPSPDEKNNLKKFGLFKEEIFKNIGKQIFIHDSFKSSHMITLLLHLHIIAKVENREEGDYFFPCALPSYDKLNPAPTEIQPLLIAWEIKNSGTTNLAIPQGLFPLTIVHLLEQKDIVDFSPVGKEYYKYHDAMSLRVYNDHFIHIINRYTHIEIHFRSDCKNSCLKIRELVTDAIKKSRKDLNVDTDHIFAFKCPQKDCYFIVQKNESSSWYSHCTHCETQCKVLESDDSYRCWFFSDSSSLGTEPSSEGPPTKIKSTELLLNTSHLVKIRDLLKKQGYSGVDYYYLGLRLGLLPRTLDVIAEENKGNVRRGLRECLKAWLEQKDNVDSVGGPTYDTLIQALRDEEENAVADGIERDLRGHIVPPTANPISTEDTPAADRIPDTQNPVTE</sequence>
<feature type="compositionally biased region" description="Basic and acidic residues" evidence="4">
    <location>
        <begin position="939"/>
        <end position="995"/>
    </location>
</feature>
<dbReference type="SUPFAM" id="SSF52540">
    <property type="entry name" value="P-loop containing nucleoside triphosphate hydrolases"/>
    <property type="match status" value="2"/>
</dbReference>
<dbReference type="InterPro" id="IPR036388">
    <property type="entry name" value="WH-like_DNA-bd_sf"/>
</dbReference>
<dbReference type="Gene3D" id="1.10.10.10">
    <property type="entry name" value="Winged helix-like DNA-binding domain superfamily/Winged helix DNA-binding domain"/>
    <property type="match status" value="1"/>
</dbReference>
<dbReference type="Pfam" id="PF13857">
    <property type="entry name" value="Ank_5"/>
    <property type="match status" value="1"/>
</dbReference>
<dbReference type="PROSITE" id="PS50297">
    <property type="entry name" value="ANK_REP_REGION"/>
    <property type="match status" value="1"/>
</dbReference>
<dbReference type="InterPro" id="IPR002110">
    <property type="entry name" value="Ankyrin_rpt"/>
</dbReference>
<dbReference type="Gene3D" id="1.25.40.20">
    <property type="entry name" value="Ankyrin repeat-containing domain"/>
    <property type="match status" value="1"/>
</dbReference>
<feature type="repeat" description="ANK" evidence="3">
    <location>
        <begin position="199"/>
        <end position="223"/>
    </location>
</feature>
<feature type="region of interest" description="Disordered" evidence="4">
    <location>
        <begin position="939"/>
        <end position="1015"/>
    </location>
</feature>
<dbReference type="PROSITE" id="PS50017">
    <property type="entry name" value="DEATH_DOMAIN"/>
    <property type="match status" value="1"/>
</dbReference>
<dbReference type="InterPro" id="IPR032171">
    <property type="entry name" value="COR-A"/>
</dbReference>
<dbReference type="PROSITE" id="PS50088">
    <property type="entry name" value="ANK_REPEAT"/>
    <property type="match status" value="1"/>
</dbReference>
<dbReference type="InterPro" id="IPR027417">
    <property type="entry name" value="P-loop_NTPase"/>
</dbReference>
<dbReference type="SUPFAM" id="SSF48403">
    <property type="entry name" value="Ankyrin repeat"/>
    <property type="match status" value="1"/>
</dbReference>
<evidence type="ECO:0000313" key="6">
    <source>
        <dbReference type="EnsemblMetazoa" id="Aqu2.1.12350_001"/>
    </source>
</evidence>
<dbReference type="OrthoDB" id="1616434at2759"/>
<dbReference type="CDD" id="cd01670">
    <property type="entry name" value="Death"/>
    <property type="match status" value="1"/>
</dbReference>
<dbReference type="Gene3D" id="3.40.50.300">
    <property type="entry name" value="P-loop containing nucleotide triphosphate hydrolases"/>
    <property type="match status" value="1"/>
</dbReference>
<dbReference type="PANTHER" id="PTHR24126:SF14">
    <property type="entry name" value="ANK_REP_REGION DOMAIN-CONTAINING PROTEIN"/>
    <property type="match status" value="1"/>
</dbReference>
<dbReference type="EnsemblMetazoa" id="Aqu2.1.12350_001">
    <property type="protein sequence ID" value="Aqu2.1.12350_001"/>
    <property type="gene ID" value="Aqu2.1.12350"/>
</dbReference>
<dbReference type="InterPro" id="IPR000488">
    <property type="entry name" value="Death_dom"/>
</dbReference>
<evidence type="ECO:0000259" key="5">
    <source>
        <dbReference type="PROSITE" id="PS50017"/>
    </source>
</evidence>
<dbReference type="SMART" id="SM00248">
    <property type="entry name" value="ANK"/>
    <property type="match status" value="7"/>
</dbReference>
<protein>
    <recommendedName>
        <fullName evidence="5">Death domain-containing protein</fullName>
    </recommendedName>
</protein>
<proteinExistence type="predicted"/>
<dbReference type="Pfam" id="PF12796">
    <property type="entry name" value="Ank_2"/>
    <property type="match status" value="2"/>
</dbReference>
<dbReference type="Gene3D" id="1.10.533.10">
    <property type="entry name" value="Death Domain, Fas"/>
    <property type="match status" value="1"/>
</dbReference>
<dbReference type="GO" id="GO:0007165">
    <property type="term" value="P:signal transduction"/>
    <property type="evidence" value="ECO:0007669"/>
    <property type="project" value="InterPro"/>
</dbReference>
<dbReference type="SUPFAM" id="SSF47986">
    <property type="entry name" value="DEATH domain"/>
    <property type="match status" value="1"/>
</dbReference>
<feature type="domain" description="Death" evidence="5">
    <location>
        <begin position="1601"/>
        <end position="1678"/>
    </location>
</feature>
<dbReference type="PANTHER" id="PTHR24126">
    <property type="entry name" value="ANKYRIN REPEAT, PH AND SEC7 DOMAIN CONTAINING PROTEIN SECG-RELATED"/>
    <property type="match status" value="1"/>
</dbReference>
<keyword evidence="2 3" id="KW-0040">ANK repeat</keyword>
<evidence type="ECO:0000256" key="1">
    <source>
        <dbReference type="ARBA" id="ARBA00022737"/>
    </source>
</evidence>
<evidence type="ECO:0000256" key="4">
    <source>
        <dbReference type="SAM" id="MobiDB-lite"/>
    </source>
</evidence>
<keyword evidence="1" id="KW-0677">Repeat</keyword>
<dbReference type="InterPro" id="IPR036770">
    <property type="entry name" value="Ankyrin_rpt-contain_sf"/>
</dbReference>